<comment type="similarity">
    <text evidence="1">Belongs to the glycosyl hydrolase 66 family.</text>
</comment>
<organism evidence="3 4">
    <name type="scientific">Marinilabilia salmonicolor</name>
    <dbReference type="NCBI Taxonomy" id="989"/>
    <lineage>
        <taxon>Bacteria</taxon>
        <taxon>Pseudomonadati</taxon>
        <taxon>Bacteroidota</taxon>
        <taxon>Bacteroidia</taxon>
        <taxon>Marinilabiliales</taxon>
        <taxon>Marinilabiliaceae</taxon>
        <taxon>Marinilabilia</taxon>
    </lineage>
</organism>
<name>A0A368V0L7_9BACT</name>
<dbReference type="InterPro" id="IPR013783">
    <property type="entry name" value="Ig-like_fold"/>
</dbReference>
<gene>
    <name evidence="3" type="ORF">DFO77_111128</name>
</gene>
<keyword evidence="4" id="KW-1185">Reference proteome</keyword>
<dbReference type="CDD" id="cd14745">
    <property type="entry name" value="GH66"/>
    <property type="match status" value="1"/>
</dbReference>
<evidence type="ECO:0000256" key="1">
    <source>
        <dbReference type="ARBA" id="ARBA00010837"/>
    </source>
</evidence>
<dbReference type="Gene3D" id="2.60.40.10">
    <property type="entry name" value="Immunoglobulins"/>
    <property type="match status" value="1"/>
</dbReference>
<evidence type="ECO:0000313" key="4">
    <source>
        <dbReference type="Proteomes" id="UP000252733"/>
    </source>
</evidence>
<dbReference type="Pfam" id="PF13199">
    <property type="entry name" value="Glyco_hydro_66"/>
    <property type="match status" value="1"/>
</dbReference>
<dbReference type="EMBL" id="QPIZ01000011">
    <property type="protein sequence ID" value="RCW34626.1"/>
    <property type="molecule type" value="Genomic_DNA"/>
</dbReference>
<dbReference type="InterPro" id="IPR013780">
    <property type="entry name" value="Glyco_hydro_b"/>
</dbReference>
<proteinExistence type="inferred from homology"/>
<dbReference type="Gene3D" id="3.20.20.80">
    <property type="entry name" value="Glycosidases"/>
    <property type="match status" value="1"/>
</dbReference>
<evidence type="ECO:0000256" key="2">
    <source>
        <dbReference type="ARBA" id="ARBA00022729"/>
    </source>
</evidence>
<evidence type="ECO:0000313" key="3">
    <source>
        <dbReference type="EMBL" id="RCW34626.1"/>
    </source>
</evidence>
<dbReference type="AlphaFoldDB" id="A0A368V0L7"/>
<dbReference type="InterPro" id="IPR025092">
    <property type="entry name" value="Glyco_hydro_66"/>
</dbReference>
<dbReference type="Gene3D" id="2.60.40.1180">
    <property type="entry name" value="Golgi alpha-mannosidase II"/>
    <property type="match status" value="1"/>
</dbReference>
<dbReference type="Proteomes" id="UP000252733">
    <property type="component" value="Unassembled WGS sequence"/>
</dbReference>
<sequence length="588" mass="66772">MNQLTHTYILFVFLLLFSGCEKNDDGNNPDPGNSNGSDINGSVELVTDKARYNPGDDVVINADRSLSGEVMVRYRHLGQTLSEETLGGESWTWTLPNQDFKGYLVDVYGVVEGEEVIYGSVAIDASSDWTVFPRYGFLSEFSSEVTTDDIEKTLSFLNRCHINGIQYYDWLNKHHWPLKMNGEQPASTWLDIARREVAFNTVDAYIRSAKSLNMASMEYNLLFGAWDDFESDGVSTRWMLFSDKNHQFINKHDLDDNWGMSDIFLANPHNTNWQSYIFDKTSEVYEFLDFDGWHVDQLGNRGNVYDYDGNQVHLPSGYESFMTNLKDRFPDKKMALNAVDQYGQQEIMNSGVDFAYSEIWSYNSFEALSQVILDNHSMGGETRNTVLAAYMNYDMSNSTGYFNTPAVLLTDAVIFAFGGAHLELGEHMLANEYFPNNNLLMRADLKEGIVKFYDFLVAYQNLLRDGGEFNNPMVTSLDGQRSINSWPPQTGSIAAIGKKVNQKQVLHLINFGNANSLLWRDNSGTQQYPDEVKDFKIQIQTDHEVNNVWFASPDFDVGVAHSLGFEQSGNTVTITIPSMQYWGMVVME</sequence>
<keyword evidence="2" id="KW-0732">Signal</keyword>
<comment type="caution">
    <text evidence="3">The sequence shown here is derived from an EMBL/GenBank/DDBJ whole genome shotgun (WGS) entry which is preliminary data.</text>
</comment>
<reference evidence="3 4" key="1">
    <citation type="submission" date="2018-07" db="EMBL/GenBank/DDBJ databases">
        <title>Freshwater and sediment microbial communities from various areas in North America, analyzing microbe dynamics in response to fracking.</title>
        <authorList>
            <person name="Lamendella R."/>
        </authorList>
    </citation>
    <scope>NUCLEOTIDE SEQUENCE [LARGE SCALE GENOMIC DNA]</scope>
    <source>
        <strain evidence="3 4">160A</strain>
    </source>
</reference>
<protein>
    <submittedName>
        <fullName evidence="3">Dextranase</fullName>
    </submittedName>
</protein>
<accession>A0A368V0L7</accession>
<dbReference type="RefSeq" id="WP_114437072.1">
    <property type="nucleotide sequence ID" value="NZ_QPIZ01000011.1"/>
</dbReference>